<dbReference type="Gene3D" id="1.10.260.40">
    <property type="entry name" value="lambda repressor-like DNA-binding domains"/>
    <property type="match status" value="1"/>
</dbReference>
<evidence type="ECO:0000259" key="2">
    <source>
        <dbReference type="PROSITE" id="PS50943"/>
    </source>
</evidence>
<dbReference type="InterPro" id="IPR051257">
    <property type="entry name" value="Diverse_CBS-Domain"/>
</dbReference>
<dbReference type="PANTHER" id="PTHR43080:SF2">
    <property type="entry name" value="CBS DOMAIN-CONTAINING PROTEIN"/>
    <property type="match status" value="1"/>
</dbReference>
<dbReference type="EMBL" id="GU943132">
    <property type="protein sequence ID" value="ADD96314.1"/>
    <property type="molecule type" value="Genomic_DNA"/>
</dbReference>
<keyword evidence="1" id="KW-0129">CBS domain</keyword>
<dbReference type="InterPro" id="IPR001387">
    <property type="entry name" value="Cro/C1-type_HTH"/>
</dbReference>
<dbReference type="Pfam" id="PF01381">
    <property type="entry name" value="HTH_3"/>
    <property type="match status" value="1"/>
</dbReference>
<dbReference type="PROSITE" id="PS50943">
    <property type="entry name" value="HTH_CROC1"/>
    <property type="match status" value="1"/>
</dbReference>
<dbReference type="SUPFAM" id="SSF47413">
    <property type="entry name" value="lambda repressor-like DNA-binding domains"/>
    <property type="match status" value="1"/>
</dbReference>
<dbReference type="CDD" id="cd00093">
    <property type="entry name" value="HTH_XRE"/>
    <property type="match status" value="1"/>
</dbReference>
<dbReference type="PANTHER" id="PTHR43080">
    <property type="entry name" value="CBS DOMAIN-CONTAINING PROTEIN CBSX3, MITOCHONDRIAL"/>
    <property type="match status" value="1"/>
</dbReference>
<protein>
    <submittedName>
        <fullName evidence="4">Transcriptional regulator XRE family</fullName>
    </submittedName>
</protein>
<dbReference type="SUPFAM" id="SSF54631">
    <property type="entry name" value="CBS-domain pair"/>
    <property type="match status" value="1"/>
</dbReference>
<organism evidence="4">
    <name type="scientific">uncultured organism MedDCM-OCT-S08-C256</name>
    <dbReference type="NCBI Taxonomy" id="743636"/>
    <lineage>
        <taxon>unclassified sequences</taxon>
        <taxon>environmental samples</taxon>
    </lineage>
</organism>
<reference evidence="4" key="1">
    <citation type="journal article" date="2010" name="ISME J.">
        <title>Metagenome of the Mediterranean deep chlorophyll maximum studied by direct and fosmid library 454 pyrosequencing.</title>
        <authorList>
            <person name="Ghai R."/>
            <person name="Martin-Cuadrado A.B."/>
            <person name="Molto A.G."/>
            <person name="Heredia I.G."/>
            <person name="Cabrera R."/>
            <person name="Martin J."/>
            <person name="Verdu M."/>
            <person name="Deschamps P."/>
            <person name="Moreira D."/>
            <person name="Lopez-Garcia P."/>
            <person name="Mira A."/>
            <person name="Rodriguez-Valera F."/>
        </authorList>
    </citation>
    <scope>NUCLEOTIDE SEQUENCE</scope>
</reference>
<dbReference type="PIRSF" id="PIRSF037253">
    <property type="entry name" value="HTH_CBS_prd"/>
    <property type="match status" value="1"/>
</dbReference>
<evidence type="ECO:0000259" key="3">
    <source>
        <dbReference type="PROSITE" id="PS51371"/>
    </source>
</evidence>
<dbReference type="GO" id="GO:0003677">
    <property type="term" value="F:DNA binding"/>
    <property type="evidence" value="ECO:0007669"/>
    <property type="project" value="InterPro"/>
</dbReference>
<dbReference type="SMART" id="SM00116">
    <property type="entry name" value="CBS"/>
    <property type="match status" value="2"/>
</dbReference>
<dbReference type="Pfam" id="PF00571">
    <property type="entry name" value="CBS"/>
    <property type="match status" value="2"/>
</dbReference>
<dbReference type="InterPro" id="IPR010982">
    <property type="entry name" value="Lambda_DNA-bd_dom_sf"/>
</dbReference>
<dbReference type="InterPro" id="IPR017158">
    <property type="entry name" value="Tscrpt-reg_CBS-contain_prd"/>
</dbReference>
<dbReference type="SMART" id="SM00530">
    <property type="entry name" value="HTH_XRE"/>
    <property type="match status" value="1"/>
</dbReference>
<dbReference type="AlphaFoldDB" id="D6PKR3"/>
<proteinExistence type="predicted"/>
<name>D6PKR3_9ZZZZ</name>
<evidence type="ECO:0000256" key="1">
    <source>
        <dbReference type="ARBA" id="ARBA00023122"/>
    </source>
</evidence>
<sequence length="184" mass="19886">MEIPSGGYLRQWRKALGLTQAQLAVESGLTQSVIAKVERESVDPRASTLRKIVAALLRSEAPDKPHTVGDIMIEEVAVLGPNDSVQSAVERMVREGISQLPVVAENGAIMGLVSEASLLRTDVERTAPVQSVMQMNFEVVNVGVSISEGRRLLVEREVLLITDAGVLCGLVSRIDMVRALSKDE</sequence>
<dbReference type="InterPro" id="IPR000644">
    <property type="entry name" value="CBS_dom"/>
</dbReference>
<dbReference type="Gene3D" id="3.10.580.10">
    <property type="entry name" value="CBS-domain"/>
    <property type="match status" value="1"/>
</dbReference>
<accession>D6PKR3</accession>
<feature type="domain" description="CBS" evidence="3">
    <location>
        <begin position="72"/>
        <end position="129"/>
    </location>
</feature>
<dbReference type="PROSITE" id="PS51371">
    <property type="entry name" value="CBS"/>
    <property type="match status" value="1"/>
</dbReference>
<evidence type="ECO:0000313" key="4">
    <source>
        <dbReference type="EMBL" id="ADD96314.1"/>
    </source>
</evidence>
<feature type="domain" description="HTH cro/C1-type" evidence="2">
    <location>
        <begin position="9"/>
        <end position="56"/>
    </location>
</feature>
<dbReference type="InterPro" id="IPR046342">
    <property type="entry name" value="CBS_dom_sf"/>
</dbReference>